<evidence type="ECO:0000313" key="3">
    <source>
        <dbReference type="Proteomes" id="UP000026923"/>
    </source>
</evidence>
<dbReference type="HOGENOM" id="CLU_3347535_0_0_6"/>
<dbReference type="Proteomes" id="UP000026923">
    <property type="component" value="Unassembled WGS sequence"/>
</dbReference>
<name>A0A061JTH1_STUST</name>
<feature type="compositionally biased region" description="Basic and acidic residues" evidence="1">
    <location>
        <begin position="10"/>
        <end position="19"/>
    </location>
</feature>
<organism evidence="2 3">
    <name type="scientific">Stutzerimonas stutzeri KOS6</name>
    <dbReference type="NCBI Taxonomy" id="1218352"/>
    <lineage>
        <taxon>Bacteria</taxon>
        <taxon>Pseudomonadati</taxon>
        <taxon>Pseudomonadota</taxon>
        <taxon>Gammaproteobacteria</taxon>
        <taxon>Pseudomonadales</taxon>
        <taxon>Pseudomonadaceae</taxon>
        <taxon>Stutzerimonas</taxon>
    </lineage>
</organism>
<evidence type="ECO:0000256" key="1">
    <source>
        <dbReference type="SAM" id="MobiDB-lite"/>
    </source>
</evidence>
<comment type="caution">
    <text evidence="2">The sequence shown here is derived from an EMBL/GenBank/DDBJ whole genome shotgun (WGS) entry which is preliminary data.</text>
</comment>
<protein>
    <submittedName>
        <fullName evidence="2">Uncharacterized protein</fullName>
    </submittedName>
</protein>
<gene>
    <name evidence="2" type="ORF">B597_003115</name>
</gene>
<dbReference type="AlphaFoldDB" id="A0A061JTH1"/>
<proteinExistence type="predicted"/>
<reference evidence="2 3" key="1">
    <citation type="journal article" date="2013" name="Genome Announc.">
        <title>Draft Genome of the Nitrogen-Fixing Bacterium Pseudomonas stutzeri Strain KOS6 Isolated from Industrial Hydrocarbon Sludge.</title>
        <authorList>
            <person name="Grigoryeva T.V."/>
            <person name="Laikov A.V."/>
            <person name="Naumova R.P."/>
            <person name="Manolov A.I."/>
            <person name="Larin A.K."/>
            <person name="Karpova I.Y."/>
            <person name="Semashko T.A."/>
            <person name="Alexeev D.G."/>
            <person name="Kostryukova E.S."/>
            <person name="Muller R."/>
            <person name="Govorun V.M."/>
        </authorList>
    </citation>
    <scope>NUCLEOTIDE SEQUENCE [LARGE SCALE GENOMIC DNA]</scope>
    <source>
        <strain evidence="2 3">KOS6</strain>
    </source>
</reference>
<dbReference type="EMBL" id="AMCZ02000002">
    <property type="protein sequence ID" value="EWC43007.1"/>
    <property type="molecule type" value="Genomic_DNA"/>
</dbReference>
<sequence length="37" mass="4127">MNGQRLRKHVASEGNEKVKGRMRMHSHLLTGNAGIVL</sequence>
<accession>A0A061JTH1</accession>
<evidence type="ECO:0000313" key="2">
    <source>
        <dbReference type="EMBL" id="EWC43007.1"/>
    </source>
</evidence>
<feature type="region of interest" description="Disordered" evidence="1">
    <location>
        <begin position="1"/>
        <end position="23"/>
    </location>
</feature>